<evidence type="ECO:0000256" key="1">
    <source>
        <dbReference type="ARBA" id="ARBA00000448"/>
    </source>
</evidence>
<dbReference type="Pfam" id="PF00933">
    <property type="entry name" value="Glyco_hydro_3"/>
    <property type="match status" value="1"/>
</dbReference>
<evidence type="ECO:0000256" key="5">
    <source>
        <dbReference type="ARBA" id="ARBA00022801"/>
    </source>
</evidence>
<evidence type="ECO:0000256" key="4">
    <source>
        <dbReference type="ARBA" id="ARBA00012744"/>
    </source>
</evidence>
<dbReference type="Gene3D" id="3.40.50.1700">
    <property type="entry name" value="Glycoside hydrolase family 3 C-terminal domain"/>
    <property type="match status" value="1"/>
</dbReference>
<evidence type="ECO:0000313" key="12">
    <source>
        <dbReference type="EMBL" id="KAL2067679.1"/>
    </source>
</evidence>
<dbReference type="EC" id="3.2.1.21" evidence="4 10"/>
<evidence type="ECO:0000256" key="9">
    <source>
        <dbReference type="ARBA" id="ARBA00023326"/>
    </source>
</evidence>
<keyword evidence="5 10" id="KW-0378">Hydrolase</keyword>
<evidence type="ECO:0000313" key="13">
    <source>
        <dbReference type="Proteomes" id="UP001595075"/>
    </source>
</evidence>
<dbReference type="Gene3D" id="2.60.120.260">
    <property type="entry name" value="Galactose-binding domain-like"/>
    <property type="match status" value="1"/>
</dbReference>
<accession>A0ABR4CCN5</accession>
<dbReference type="InterPro" id="IPR001764">
    <property type="entry name" value="Glyco_hydro_3_N"/>
</dbReference>
<dbReference type="SUPFAM" id="SSF52279">
    <property type="entry name" value="Beta-D-glucan exohydrolase, C-terminal domain"/>
    <property type="match status" value="1"/>
</dbReference>
<evidence type="ECO:0000256" key="7">
    <source>
        <dbReference type="ARBA" id="ARBA00023277"/>
    </source>
</evidence>
<dbReference type="InterPro" id="IPR013783">
    <property type="entry name" value="Ig-like_fold"/>
</dbReference>
<dbReference type="EMBL" id="JAZHXI010000009">
    <property type="protein sequence ID" value="KAL2067679.1"/>
    <property type="molecule type" value="Genomic_DNA"/>
</dbReference>
<evidence type="ECO:0000256" key="6">
    <source>
        <dbReference type="ARBA" id="ARBA00023180"/>
    </source>
</evidence>
<comment type="similarity">
    <text evidence="3 10">Belongs to the glycosyl hydrolase 3 family.</text>
</comment>
<keyword evidence="9 10" id="KW-0624">Polysaccharide degradation</keyword>
<keyword evidence="13" id="KW-1185">Reference proteome</keyword>
<dbReference type="SMART" id="SM01217">
    <property type="entry name" value="Fn3_like"/>
    <property type="match status" value="1"/>
</dbReference>
<dbReference type="Pfam" id="PF14310">
    <property type="entry name" value="Fn3-like"/>
    <property type="match status" value="1"/>
</dbReference>
<name>A0ABR4CCN5_9HELO</name>
<evidence type="ECO:0000256" key="3">
    <source>
        <dbReference type="ARBA" id="ARBA00005336"/>
    </source>
</evidence>
<keyword evidence="7 10" id="KW-0119">Carbohydrate metabolism</keyword>
<dbReference type="InterPro" id="IPR036881">
    <property type="entry name" value="Glyco_hydro_3_C_sf"/>
</dbReference>
<dbReference type="InterPro" id="IPR002772">
    <property type="entry name" value="Glyco_hydro_3_C"/>
</dbReference>
<dbReference type="PRINTS" id="PR00133">
    <property type="entry name" value="GLHYDRLASE3"/>
</dbReference>
<dbReference type="PANTHER" id="PTHR42715">
    <property type="entry name" value="BETA-GLUCOSIDASE"/>
    <property type="match status" value="1"/>
</dbReference>
<dbReference type="InterPro" id="IPR017853">
    <property type="entry name" value="GH"/>
</dbReference>
<organism evidence="12 13">
    <name type="scientific">Oculimacula yallundae</name>
    <dbReference type="NCBI Taxonomy" id="86028"/>
    <lineage>
        <taxon>Eukaryota</taxon>
        <taxon>Fungi</taxon>
        <taxon>Dikarya</taxon>
        <taxon>Ascomycota</taxon>
        <taxon>Pezizomycotina</taxon>
        <taxon>Leotiomycetes</taxon>
        <taxon>Helotiales</taxon>
        <taxon>Ploettnerulaceae</taxon>
        <taxon>Oculimacula</taxon>
    </lineage>
</organism>
<comment type="catalytic activity">
    <reaction evidence="1 10">
        <text>Hydrolysis of terminal, non-reducing beta-D-glucosyl residues with release of beta-D-glucose.</text>
        <dbReference type="EC" id="3.2.1.21"/>
    </reaction>
</comment>
<dbReference type="InterPro" id="IPR019800">
    <property type="entry name" value="Glyco_hydro_3_AS"/>
</dbReference>
<evidence type="ECO:0000256" key="10">
    <source>
        <dbReference type="RuleBase" id="RU361161"/>
    </source>
</evidence>
<sequence length="858" mass="93777">MGSIESTKRTAAQGLPVETLSSLLTGIDFWHTIENQELGFGSVRFSDGPNGVRGEDWVNGAPSAALPCATAFGASFDKELVFKAAELLATECDHKGAHALLAPTMNIHRYALCGRNFESFSEDPYLTGALATAYVKGLQKHGVAAAPKHFLANEAENGRRWSNSVIDERALREIYLEPFRMVVQDANPWALMTAYNSVNGNFCSESSELLNILRNEWKFSGVVISDWFGTYSTAPALNAGLDLELPGPCKFRTPELLQKALENGLVSRQQLEESASRVIMFLEVTQRAGPPGSAPPCKKAQKSYVEAAGSEDFLVKAAEATMVLLKNERHTLPLGPVAAPTRLGVFGEHAKTPSLFGGGSASLKVPSTTPSAWDAISSSFPSAIFSQGVGIDRLVKSPVAQGLDLGEITLDWYNGPQVQSDKKFFSQYSKDTVYMMVEDVPEGLIDKSDFTNVLSFTYTPATTAQYNLSISGPGDTVCTVNGRVELEAKRTLDVSTEDYLFDRSKLEVQRQEPLLLEGGESYMFQITSWSSKHKAENVNREFFIQGCRFGLEVARDEDAGLAQARSDASNVDHAIVVVGTGPEWESEGFDRVSIQLPRRQNELIRAVAGACPGRTTVVVNCGSPIDMSSWIDDVDAVIEAWFPGMGFAQGLVNLLTGSASPSARLPTTFWDNVEDYPAGHVESLMTCEKNIEYREGIYVGYRQFTARGCRSEITPPRFPFAHGLSYTTFEYKIDGPVLVKSHLENEAVDVCVNITNVGQRSGAETALLFLQPLNTGQPRPEVELVAFDKTQKLGVAESEALTLRVSKRSAAYWDIEEGVWRVEAGLYQVLFVGPRGVGDWRCAGQKVIEVPRGFTFSD</sequence>
<dbReference type="PROSITE" id="PS00775">
    <property type="entry name" value="GLYCOSYL_HYDROL_F3"/>
    <property type="match status" value="1"/>
</dbReference>
<comment type="caution">
    <text evidence="12">The sequence shown here is derived from an EMBL/GenBank/DDBJ whole genome shotgun (WGS) entry which is preliminary data.</text>
</comment>
<evidence type="ECO:0000256" key="8">
    <source>
        <dbReference type="ARBA" id="ARBA00023295"/>
    </source>
</evidence>
<gene>
    <name evidence="12" type="ORF">VTL71DRAFT_15775</name>
</gene>
<dbReference type="InterPro" id="IPR036962">
    <property type="entry name" value="Glyco_hydro_3_N_sf"/>
</dbReference>
<keyword evidence="6" id="KW-0325">Glycoprotein</keyword>
<dbReference type="PANTHER" id="PTHR42715:SF10">
    <property type="entry name" value="BETA-GLUCOSIDASE"/>
    <property type="match status" value="1"/>
</dbReference>
<dbReference type="SUPFAM" id="SSF51445">
    <property type="entry name" value="(Trans)glycosidases"/>
    <property type="match status" value="1"/>
</dbReference>
<keyword evidence="8 10" id="KW-0326">Glycosidase</keyword>
<reference evidence="12 13" key="1">
    <citation type="journal article" date="2024" name="Commun. Biol.">
        <title>Comparative genomic analysis of thermophilic fungi reveals convergent evolutionary adaptations and gene losses.</title>
        <authorList>
            <person name="Steindorff A.S."/>
            <person name="Aguilar-Pontes M.V."/>
            <person name="Robinson A.J."/>
            <person name="Andreopoulos B."/>
            <person name="LaButti K."/>
            <person name="Kuo A."/>
            <person name="Mondo S."/>
            <person name="Riley R."/>
            <person name="Otillar R."/>
            <person name="Haridas S."/>
            <person name="Lipzen A."/>
            <person name="Grimwood J."/>
            <person name="Schmutz J."/>
            <person name="Clum A."/>
            <person name="Reid I.D."/>
            <person name="Moisan M.C."/>
            <person name="Butler G."/>
            <person name="Nguyen T.T.M."/>
            <person name="Dewar K."/>
            <person name="Conant G."/>
            <person name="Drula E."/>
            <person name="Henrissat B."/>
            <person name="Hansel C."/>
            <person name="Singer S."/>
            <person name="Hutchinson M.I."/>
            <person name="de Vries R.P."/>
            <person name="Natvig D.O."/>
            <person name="Powell A.J."/>
            <person name="Tsang A."/>
            <person name="Grigoriev I.V."/>
        </authorList>
    </citation>
    <scope>NUCLEOTIDE SEQUENCE [LARGE SCALE GENOMIC DNA]</scope>
    <source>
        <strain evidence="12 13">CBS 494.80</strain>
    </source>
</reference>
<dbReference type="Pfam" id="PF01915">
    <property type="entry name" value="Glyco_hydro_3_C"/>
    <property type="match status" value="1"/>
</dbReference>
<dbReference type="InterPro" id="IPR050288">
    <property type="entry name" value="Cellulose_deg_GH3"/>
</dbReference>
<proteinExistence type="inferred from homology"/>
<dbReference type="Proteomes" id="UP001595075">
    <property type="component" value="Unassembled WGS sequence"/>
</dbReference>
<evidence type="ECO:0000259" key="11">
    <source>
        <dbReference type="SMART" id="SM01217"/>
    </source>
</evidence>
<evidence type="ECO:0000256" key="2">
    <source>
        <dbReference type="ARBA" id="ARBA00004987"/>
    </source>
</evidence>
<feature type="domain" description="Fibronectin type III-like" evidence="11">
    <location>
        <begin position="764"/>
        <end position="836"/>
    </location>
</feature>
<dbReference type="Gene3D" id="2.60.40.10">
    <property type="entry name" value="Immunoglobulins"/>
    <property type="match status" value="1"/>
</dbReference>
<dbReference type="Gene3D" id="3.20.20.300">
    <property type="entry name" value="Glycoside hydrolase, family 3, N-terminal domain"/>
    <property type="match status" value="1"/>
</dbReference>
<comment type="pathway">
    <text evidence="2 10">Glycan metabolism; cellulose degradation.</text>
</comment>
<dbReference type="InterPro" id="IPR026891">
    <property type="entry name" value="Fn3-like"/>
</dbReference>
<protein>
    <recommendedName>
        <fullName evidence="4 10">beta-glucosidase</fullName>
        <ecNumber evidence="4 10">3.2.1.21</ecNumber>
    </recommendedName>
</protein>